<dbReference type="AlphaFoldDB" id="A0A1B6CB81"/>
<dbReference type="SUPFAM" id="SSF56327">
    <property type="entry name" value="LDH C-terminal domain-like"/>
    <property type="match status" value="1"/>
</dbReference>
<feature type="binding site" evidence="9">
    <location>
        <position position="151"/>
    </location>
    <ligand>
        <name>NAD(+)</name>
        <dbReference type="ChEBI" id="CHEBI:57540"/>
    </ligand>
</feature>
<dbReference type="GO" id="GO:0005739">
    <property type="term" value="C:mitochondrion"/>
    <property type="evidence" value="ECO:0007669"/>
    <property type="project" value="TreeGrafter"/>
</dbReference>
<evidence type="ECO:0000256" key="10">
    <source>
        <dbReference type="RuleBase" id="RU003369"/>
    </source>
</evidence>
<dbReference type="Pfam" id="PF02866">
    <property type="entry name" value="Ldh_1_C"/>
    <property type="match status" value="1"/>
</dbReference>
<dbReference type="NCBIfam" id="TIGR01772">
    <property type="entry name" value="MDH_euk_gproteo"/>
    <property type="match status" value="1"/>
</dbReference>
<name>A0A1B6CB81_9HEMI</name>
<feature type="binding site" evidence="8">
    <location>
        <position position="210"/>
    </location>
    <ligand>
        <name>substrate</name>
    </ligand>
</feature>
<evidence type="ECO:0000256" key="8">
    <source>
        <dbReference type="PIRSR" id="PIRSR000102-2"/>
    </source>
</evidence>
<dbReference type="InterPro" id="IPR001252">
    <property type="entry name" value="Malate_DH_AS"/>
</dbReference>
<feature type="domain" description="Lactate/malate dehydrogenase C-terminal" evidence="13">
    <location>
        <begin position="204"/>
        <end position="368"/>
    </location>
</feature>
<evidence type="ECO:0000313" key="14">
    <source>
        <dbReference type="EMBL" id="JAS10742.1"/>
    </source>
</evidence>
<dbReference type="Gene3D" id="3.40.50.720">
    <property type="entry name" value="NAD(P)-binding Rossmann-like Domain"/>
    <property type="match status" value="1"/>
</dbReference>
<accession>A0A1B6CB81</accession>
<keyword evidence="3 11" id="KW-0816">Tricarboxylic acid cycle</keyword>
<evidence type="ECO:0000256" key="5">
    <source>
        <dbReference type="ARBA" id="ARBA00023027"/>
    </source>
</evidence>
<evidence type="ECO:0000256" key="9">
    <source>
        <dbReference type="PIRSR" id="PIRSR000102-3"/>
    </source>
</evidence>
<evidence type="ECO:0000259" key="13">
    <source>
        <dbReference type="Pfam" id="PF02866"/>
    </source>
</evidence>
<sequence length="371" mass="39396">FQPDSDLTPSLSKIVLRSCRTFSRISSIFKMFSSCTRFQNISALQKFAKKLSTSSQKNVKVAVCGASGGIGQPLSLLLKQAPIVSQLSLYDIVHTVGVAADLSHIESNSKVTGYNGPDQLRDALRGVEVVIIPAGVPRKPGMTRDDLFNTNASIVRDLIQATAEVSPKALIGIISNPVNSTVPIAAEVLKKAGVYDPKRLFGVTTLDIVRANTFIAEAKGIDPTKVNVPVIGGHSGITIIPLISQAKPAVSFPQDQLAALTGRIQEAGTEVVKAKAGAGSATLSMAYAGARFALSLCRAIKGEPNIVECAYVESDITDAKFFSTPIHLGPNGLQKNLGLGKLSDYESELLKAAIPELKKNIQKGEDFVNKK</sequence>
<feature type="binding site" evidence="8">
    <location>
        <position position="176"/>
    </location>
    <ligand>
        <name>substrate</name>
    </ligand>
</feature>
<evidence type="ECO:0000256" key="3">
    <source>
        <dbReference type="ARBA" id="ARBA00022532"/>
    </source>
</evidence>
<dbReference type="InterPro" id="IPR036291">
    <property type="entry name" value="NAD(P)-bd_dom_sf"/>
</dbReference>
<dbReference type="SUPFAM" id="SSF51735">
    <property type="entry name" value="NAD(P)-binding Rossmann-fold domains"/>
    <property type="match status" value="1"/>
</dbReference>
<keyword evidence="5 9" id="KW-0520">NAD</keyword>
<dbReference type="GO" id="GO:0030060">
    <property type="term" value="F:L-malate dehydrogenase (NAD+) activity"/>
    <property type="evidence" value="ECO:0007669"/>
    <property type="project" value="UniProtKB-EC"/>
</dbReference>
<dbReference type="CDD" id="cd01337">
    <property type="entry name" value="MDH_glyoxysomal_mitochondrial"/>
    <property type="match status" value="1"/>
</dbReference>
<dbReference type="Gene3D" id="3.90.110.10">
    <property type="entry name" value="Lactate dehydrogenase/glycoside hydrolase, family 4, C-terminal"/>
    <property type="match status" value="1"/>
</dbReference>
<dbReference type="InterPro" id="IPR022383">
    <property type="entry name" value="Lactate/malate_DH_C"/>
</dbReference>
<feature type="binding site" evidence="9">
    <location>
        <begin position="174"/>
        <end position="176"/>
    </location>
    <ligand>
        <name>NAD(+)</name>
        <dbReference type="ChEBI" id="CHEBI:57540"/>
    </ligand>
</feature>
<evidence type="ECO:0000256" key="1">
    <source>
        <dbReference type="ARBA" id="ARBA00008824"/>
    </source>
</evidence>
<dbReference type="InterPro" id="IPR001236">
    <property type="entry name" value="Lactate/malate_DH_N"/>
</dbReference>
<dbReference type="GO" id="GO:0006108">
    <property type="term" value="P:malate metabolic process"/>
    <property type="evidence" value="ECO:0007669"/>
    <property type="project" value="InterPro"/>
</dbReference>
<comment type="subunit">
    <text evidence="2">Homodimer.</text>
</comment>
<feature type="binding site" evidence="9">
    <location>
        <begin position="65"/>
        <end position="71"/>
    </location>
    <ligand>
        <name>NAD(+)</name>
        <dbReference type="ChEBI" id="CHEBI:57540"/>
    </ligand>
</feature>
<feature type="active site" description="Proton acceptor" evidence="7">
    <location>
        <position position="234"/>
    </location>
</feature>
<dbReference type="PANTHER" id="PTHR11540">
    <property type="entry name" value="MALATE AND LACTATE DEHYDROGENASE"/>
    <property type="match status" value="1"/>
</dbReference>
<comment type="similarity">
    <text evidence="1">Belongs to the LDH/MDH superfamily. MDH type 1 family.</text>
</comment>
<reference evidence="14" key="1">
    <citation type="submission" date="2015-12" db="EMBL/GenBank/DDBJ databases">
        <title>De novo transcriptome assembly of four potential Pierce s Disease insect vectors from Arizona vineyards.</title>
        <authorList>
            <person name="Tassone E.E."/>
        </authorList>
    </citation>
    <scope>NUCLEOTIDE SEQUENCE</scope>
</reference>
<protein>
    <recommendedName>
        <fullName evidence="11">Malate dehydrogenase</fullName>
        <ecNumber evidence="11">1.1.1.37</ecNumber>
    </recommendedName>
</protein>
<dbReference type="InterPro" id="IPR010097">
    <property type="entry name" value="Malate_DH_type1"/>
</dbReference>
<feature type="binding site" evidence="9">
    <location>
        <position position="91"/>
    </location>
    <ligand>
        <name>NAD(+)</name>
        <dbReference type="ChEBI" id="CHEBI:57540"/>
    </ligand>
</feature>
<dbReference type="FunFam" id="3.90.110.10:FF:000001">
    <property type="entry name" value="Malate dehydrogenase"/>
    <property type="match status" value="1"/>
</dbReference>
<comment type="catalytic activity">
    <reaction evidence="6 11">
        <text>(S)-malate + NAD(+) = oxaloacetate + NADH + H(+)</text>
        <dbReference type="Rhea" id="RHEA:21432"/>
        <dbReference type="ChEBI" id="CHEBI:15378"/>
        <dbReference type="ChEBI" id="CHEBI:15589"/>
        <dbReference type="ChEBI" id="CHEBI:16452"/>
        <dbReference type="ChEBI" id="CHEBI:57540"/>
        <dbReference type="ChEBI" id="CHEBI:57945"/>
        <dbReference type="EC" id="1.1.1.37"/>
    </reaction>
</comment>
<dbReference type="Pfam" id="PF00056">
    <property type="entry name" value="Ldh_1_N"/>
    <property type="match status" value="1"/>
</dbReference>
<dbReference type="EMBL" id="GEDC01026556">
    <property type="protein sequence ID" value="JAS10742.1"/>
    <property type="molecule type" value="Transcribed_RNA"/>
</dbReference>
<evidence type="ECO:0000256" key="11">
    <source>
        <dbReference type="RuleBase" id="RU003405"/>
    </source>
</evidence>
<dbReference type="PANTHER" id="PTHR11540:SF16">
    <property type="entry name" value="MALATE DEHYDROGENASE, MITOCHONDRIAL"/>
    <property type="match status" value="1"/>
</dbReference>
<feature type="non-terminal residue" evidence="14">
    <location>
        <position position="1"/>
    </location>
</feature>
<feature type="binding site" evidence="8">
    <location>
        <position position="144"/>
    </location>
    <ligand>
        <name>substrate</name>
    </ligand>
</feature>
<dbReference type="PROSITE" id="PS00068">
    <property type="entry name" value="MDH"/>
    <property type="match status" value="1"/>
</dbReference>
<dbReference type="InterPro" id="IPR015955">
    <property type="entry name" value="Lactate_DH/Glyco_Ohase_4_C"/>
</dbReference>
<dbReference type="GO" id="GO:0006099">
    <property type="term" value="P:tricarboxylic acid cycle"/>
    <property type="evidence" value="ECO:0007669"/>
    <property type="project" value="UniProtKB-KW"/>
</dbReference>
<dbReference type="InterPro" id="IPR001557">
    <property type="entry name" value="L-lactate/malate_DH"/>
</dbReference>
<keyword evidence="4 10" id="KW-0560">Oxidoreductase</keyword>
<feature type="domain" description="Lactate/malate dehydrogenase N-terminal" evidence="12">
    <location>
        <begin position="59"/>
        <end position="202"/>
    </location>
</feature>
<organism evidence="14">
    <name type="scientific">Clastoptera arizonana</name>
    <name type="common">Arizona spittle bug</name>
    <dbReference type="NCBI Taxonomy" id="38151"/>
    <lineage>
        <taxon>Eukaryota</taxon>
        <taxon>Metazoa</taxon>
        <taxon>Ecdysozoa</taxon>
        <taxon>Arthropoda</taxon>
        <taxon>Hexapoda</taxon>
        <taxon>Insecta</taxon>
        <taxon>Pterygota</taxon>
        <taxon>Neoptera</taxon>
        <taxon>Paraneoptera</taxon>
        <taxon>Hemiptera</taxon>
        <taxon>Auchenorrhyncha</taxon>
        <taxon>Cercopoidea</taxon>
        <taxon>Clastopteridae</taxon>
        <taxon>Clastoptera</taxon>
    </lineage>
</organism>
<evidence type="ECO:0000256" key="4">
    <source>
        <dbReference type="ARBA" id="ARBA00023002"/>
    </source>
</evidence>
<dbReference type="EC" id="1.1.1.37" evidence="11"/>
<feature type="binding site" evidence="9">
    <location>
        <position position="285"/>
    </location>
    <ligand>
        <name>NAD(+)</name>
        <dbReference type="ChEBI" id="CHEBI:57540"/>
    </ligand>
</feature>
<dbReference type="PIRSF" id="PIRSF000102">
    <property type="entry name" value="Lac_mal_DH"/>
    <property type="match status" value="1"/>
</dbReference>
<evidence type="ECO:0000256" key="6">
    <source>
        <dbReference type="ARBA" id="ARBA00048313"/>
    </source>
</evidence>
<evidence type="ECO:0000256" key="7">
    <source>
        <dbReference type="PIRSR" id="PIRSR000102-1"/>
    </source>
</evidence>
<evidence type="ECO:0000256" key="2">
    <source>
        <dbReference type="ARBA" id="ARBA00011738"/>
    </source>
</evidence>
<evidence type="ECO:0000259" key="12">
    <source>
        <dbReference type="Pfam" id="PF00056"/>
    </source>
</evidence>
<dbReference type="FunFam" id="3.40.50.720:FF:000013">
    <property type="entry name" value="Malate dehydrogenase"/>
    <property type="match status" value="1"/>
</dbReference>
<feature type="binding site" evidence="8">
    <location>
        <position position="138"/>
    </location>
    <ligand>
        <name>substrate</name>
    </ligand>
</feature>
<gene>
    <name evidence="14" type="ORF">g.5984</name>
</gene>
<proteinExistence type="inferred from homology"/>